<dbReference type="GO" id="GO:0046872">
    <property type="term" value="F:metal ion binding"/>
    <property type="evidence" value="ECO:0007669"/>
    <property type="project" value="UniProtKB-KW"/>
</dbReference>
<dbReference type="GO" id="GO:0034599">
    <property type="term" value="P:cellular response to oxidative stress"/>
    <property type="evidence" value="ECO:0007669"/>
    <property type="project" value="InterPro"/>
</dbReference>
<feature type="domain" description="Plant heme peroxidase family profile" evidence="17">
    <location>
        <begin position="1"/>
        <end position="279"/>
    </location>
</feature>
<dbReference type="InterPro" id="IPR019794">
    <property type="entry name" value="Peroxidases_AS"/>
</dbReference>
<keyword evidence="6" id="KW-0575">Peroxidase</keyword>
<evidence type="ECO:0000313" key="18">
    <source>
        <dbReference type="EMBL" id="EEH55072.1"/>
    </source>
</evidence>
<sequence>MKKDADFGPTMVRLAWHSSGTYDKMTKTGGNGGGTIRFKEELAHGGNAGLDKAVKRLEPIKKRHPDVRRVPIYTGPHTTAWADLIAYVGVVSIETMGGPAIPFAYGRVDEMDPGKVTPDGRLPDADKGDGPGPKTRAGIREVFNRMGFDDQEIVALSGAHALGRCHADASGYVGPWSGTPTLFNNSYFVLLKGLKWTPNDKAAKFQARSIAHWSPYDRYTDPSGNLMMLPSDIALIEDPKFKKYVDVYAKDQKKFFDDFSKAFNKLETLGTSGLTPLNA</sequence>
<evidence type="ECO:0000256" key="1">
    <source>
        <dbReference type="ARBA" id="ARBA00001970"/>
    </source>
</evidence>
<keyword evidence="8" id="KW-0479">Metal-binding</keyword>
<dbReference type="InterPro" id="IPR002016">
    <property type="entry name" value="Haem_peroxidase"/>
</dbReference>
<dbReference type="GO" id="GO:0000302">
    <property type="term" value="P:response to reactive oxygen species"/>
    <property type="evidence" value="ECO:0007669"/>
    <property type="project" value="TreeGrafter"/>
</dbReference>
<evidence type="ECO:0000256" key="13">
    <source>
        <dbReference type="ARBA" id="ARBA00039063"/>
    </source>
</evidence>
<dbReference type="GO" id="GO:0005759">
    <property type="term" value="C:mitochondrial matrix"/>
    <property type="evidence" value="ECO:0007669"/>
    <property type="project" value="UniProtKB-SubCell"/>
</dbReference>
<dbReference type="GO" id="GO:0020037">
    <property type="term" value="F:heme binding"/>
    <property type="evidence" value="ECO:0007669"/>
    <property type="project" value="InterPro"/>
</dbReference>
<keyword evidence="10" id="KW-0560">Oxidoreductase</keyword>
<evidence type="ECO:0000256" key="16">
    <source>
        <dbReference type="SAM" id="MobiDB-lite"/>
    </source>
</evidence>
<dbReference type="EMBL" id="GG663742">
    <property type="protein sequence ID" value="EEH55072.1"/>
    <property type="molecule type" value="Genomic_DNA"/>
</dbReference>
<evidence type="ECO:0000256" key="8">
    <source>
        <dbReference type="ARBA" id="ARBA00022723"/>
    </source>
</evidence>
<dbReference type="GeneID" id="9686033"/>
<evidence type="ECO:0000256" key="11">
    <source>
        <dbReference type="ARBA" id="ARBA00023004"/>
    </source>
</evidence>
<dbReference type="GO" id="GO:0004130">
    <property type="term" value="F:cytochrome-c peroxidase activity"/>
    <property type="evidence" value="ECO:0007669"/>
    <property type="project" value="UniProtKB-EC"/>
</dbReference>
<keyword evidence="11" id="KW-0408">Iron</keyword>
<dbReference type="GO" id="GO:0005758">
    <property type="term" value="C:mitochondrial intermembrane space"/>
    <property type="evidence" value="ECO:0007669"/>
    <property type="project" value="UniProtKB-SubCell"/>
</dbReference>
<protein>
    <recommendedName>
        <fullName evidence="14">Cytochrome c peroxidase, mitochondrial</fullName>
        <ecNumber evidence="5">1.11.1.11</ecNumber>
        <ecNumber evidence="13">1.11.1.5</ecNumber>
    </recommendedName>
</protein>
<dbReference type="InterPro" id="IPR019793">
    <property type="entry name" value="Peroxidases_heam-ligand_BS"/>
</dbReference>
<dbReference type="InterPro" id="IPR002207">
    <property type="entry name" value="Peroxidase_I"/>
</dbReference>
<keyword evidence="12" id="KW-0496">Mitochondrion</keyword>
<dbReference type="PANTHER" id="PTHR31356">
    <property type="entry name" value="THYLAKOID LUMENAL 29 KDA PROTEIN, CHLOROPLASTIC-RELATED"/>
    <property type="match status" value="1"/>
</dbReference>
<dbReference type="RefSeq" id="XP_003060303.1">
    <property type="nucleotide sequence ID" value="XM_003060257.1"/>
</dbReference>
<organism evidence="19">
    <name type="scientific">Micromonas pusilla (strain CCMP1545)</name>
    <name type="common">Picoplanktonic green alga</name>
    <dbReference type="NCBI Taxonomy" id="564608"/>
    <lineage>
        <taxon>Eukaryota</taxon>
        <taxon>Viridiplantae</taxon>
        <taxon>Chlorophyta</taxon>
        <taxon>Mamiellophyceae</taxon>
        <taxon>Mamiellales</taxon>
        <taxon>Mamiellaceae</taxon>
        <taxon>Micromonas</taxon>
    </lineage>
</organism>
<dbReference type="Pfam" id="PF00141">
    <property type="entry name" value="peroxidase"/>
    <property type="match status" value="1"/>
</dbReference>
<evidence type="ECO:0000259" key="17">
    <source>
        <dbReference type="PROSITE" id="PS50873"/>
    </source>
</evidence>
<gene>
    <name evidence="18" type="ORF">MICPUCDRAFT_34503</name>
</gene>
<feature type="region of interest" description="Disordered" evidence="16">
    <location>
        <begin position="112"/>
        <end position="134"/>
    </location>
</feature>
<evidence type="ECO:0000256" key="2">
    <source>
        <dbReference type="ARBA" id="ARBA00004305"/>
    </source>
</evidence>
<dbReference type="PRINTS" id="PR00458">
    <property type="entry name" value="PEROXIDASE"/>
</dbReference>
<comment type="catalytic activity">
    <reaction evidence="15">
        <text>2 Fe(II)-[cytochrome c] + H2O2 + 2 H(+) = 2 Fe(III)-[cytochrome c] + 2 H2O</text>
        <dbReference type="Rhea" id="RHEA:16581"/>
        <dbReference type="Rhea" id="RHEA-COMP:10350"/>
        <dbReference type="Rhea" id="RHEA-COMP:14399"/>
        <dbReference type="ChEBI" id="CHEBI:15377"/>
        <dbReference type="ChEBI" id="CHEBI:15378"/>
        <dbReference type="ChEBI" id="CHEBI:16240"/>
        <dbReference type="ChEBI" id="CHEBI:29033"/>
        <dbReference type="ChEBI" id="CHEBI:29034"/>
        <dbReference type="EC" id="1.11.1.5"/>
    </reaction>
</comment>
<comment type="subcellular location">
    <subcellularLocation>
        <location evidence="3">Mitochondrion intermembrane space</location>
    </subcellularLocation>
    <subcellularLocation>
        <location evidence="2">Mitochondrion matrix</location>
    </subcellularLocation>
</comment>
<evidence type="ECO:0000256" key="4">
    <source>
        <dbReference type="ARBA" id="ARBA00006873"/>
    </source>
</evidence>
<evidence type="ECO:0000256" key="5">
    <source>
        <dbReference type="ARBA" id="ARBA00012940"/>
    </source>
</evidence>
<reference evidence="18 19" key="1">
    <citation type="journal article" date="2009" name="Science">
        <title>Green evolution and dynamic adaptations revealed by genomes of the marine picoeukaryotes Micromonas.</title>
        <authorList>
            <person name="Worden A.Z."/>
            <person name="Lee J.H."/>
            <person name="Mock T."/>
            <person name="Rouze P."/>
            <person name="Simmons M.P."/>
            <person name="Aerts A.L."/>
            <person name="Allen A.E."/>
            <person name="Cuvelier M.L."/>
            <person name="Derelle E."/>
            <person name="Everett M.V."/>
            <person name="Foulon E."/>
            <person name="Grimwood J."/>
            <person name="Gundlach H."/>
            <person name="Henrissat B."/>
            <person name="Napoli C."/>
            <person name="McDonald S.M."/>
            <person name="Parker M.S."/>
            <person name="Rombauts S."/>
            <person name="Salamov A."/>
            <person name="Von Dassow P."/>
            <person name="Badger J.H."/>
            <person name="Coutinho P.M."/>
            <person name="Demir E."/>
            <person name="Dubchak I."/>
            <person name="Gentemann C."/>
            <person name="Eikrem W."/>
            <person name="Gready J.E."/>
            <person name="John U."/>
            <person name="Lanier W."/>
            <person name="Lindquist E.A."/>
            <person name="Lucas S."/>
            <person name="Mayer K.F."/>
            <person name="Moreau H."/>
            <person name="Not F."/>
            <person name="Otillar R."/>
            <person name="Panaud O."/>
            <person name="Pangilinan J."/>
            <person name="Paulsen I."/>
            <person name="Piegu B."/>
            <person name="Poliakov A."/>
            <person name="Robbens S."/>
            <person name="Schmutz J."/>
            <person name="Toulza E."/>
            <person name="Wyss T."/>
            <person name="Zelensky A."/>
            <person name="Zhou K."/>
            <person name="Armbrust E.V."/>
            <person name="Bhattacharya D."/>
            <person name="Goodenough U.W."/>
            <person name="Van de Peer Y."/>
            <person name="Grigoriev I.V."/>
        </authorList>
    </citation>
    <scope>NUCLEOTIDE SEQUENCE [LARGE SCALE GENOMIC DNA]</scope>
    <source>
        <strain evidence="18 19">CCMP1545</strain>
    </source>
</reference>
<dbReference type="PANTHER" id="PTHR31356:SF58">
    <property type="entry name" value="CYTOCHROME C PEROXIDASE, MITOCHONDRIAL"/>
    <property type="match status" value="1"/>
</dbReference>
<dbReference type="EC" id="1.11.1.5" evidence="13"/>
<evidence type="ECO:0000256" key="3">
    <source>
        <dbReference type="ARBA" id="ARBA00004569"/>
    </source>
</evidence>
<dbReference type="GO" id="GO:0016688">
    <property type="term" value="F:L-ascorbate peroxidase activity"/>
    <property type="evidence" value="ECO:0007669"/>
    <property type="project" value="UniProtKB-EC"/>
</dbReference>
<evidence type="ECO:0000256" key="12">
    <source>
        <dbReference type="ARBA" id="ARBA00023128"/>
    </source>
</evidence>
<keyword evidence="9" id="KW-0809">Transit peptide</keyword>
<dbReference type="PROSITE" id="PS00435">
    <property type="entry name" value="PEROXIDASE_1"/>
    <property type="match status" value="1"/>
</dbReference>
<dbReference type="OMA" id="KMTKNYP"/>
<dbReference type="KEGG" id="mpp:MICPUCDRAFT_34503"/>
<dbReference type="PRINTS" id="PR00459">
    <property type="entry name" value="ASPEROXIDASE"/>
</dbReference>
<evidence type="ECO:0000256" key="14">
    <source>
        <dbReference type="ARBA" id="ARBA00040313"/>
    </source>
</evidence>
<keyword evidence="19" id="KW-1185">Reference proteome</keyword>
<dbReference type="STRING" id="564608.C1MYM9"/>
<dbReference type="PROSITE" id="PS00436">
    <property type="entry name" value="PEROXIDASE_2"/>
    <property type="match status" value="1"/>
</dbReference>
<evidence type="ECO:0000256" key="9">
    <source>
        <dbReference type="ARBA" id="ARBA00022946"/>
    </source>
</evidence>
<accession>C1MYM9</accession>
<comment type="similarity">
    <text evidence="4">Belongs to the peroxidase family. Ascorbate peroxidase subfamily.</text>
</comment>
<dbReference type="PROSITE" id="PS50873">
    <property type="entry name" value="PEROXIDASE_4"/>
    <property type="match status" value="1"/>
</dbReference>
<dbReference type="Proteomes" id="UP000001876">
    <property type="component" value="Unassembled WGS sequence"/>
</dbReference>
<dbReference type="SUPFAM" id="SSF48113">
    <property type="entry name" value="Heme-dependent peroxidases"/>
    <property type="match status" value="1"/>
</dbReference>
<comment type="cofactor">
    <cofactor evidence="1">
        <name>heme b</name>
        <dbReference type="ChEBI" id="CHEBI:60344"/>
    </cofactor>
</comment>
<evidence type="ECO:0000313" key="19">
    <source>
        <dbReference type="Proteomes" id="UP000001876"/>
    </source>
</evidence>
<dbReference type="InterPro" id="IPR010255">
    <property type="entry name" value="Haem_peroxidase_sf"/>
</dbReference>
<proteinExistence type="inferred from homology"/>
<dbReference type="GO" id="GO:0042744">
    <property type="term" value="P:hydrogen peroxide catabolic process"/>
    <property type="evidence" value="ECO:0007669"/>
    <property type="project" value="TreeGrafter"/>
</dbReference>
<dbReference type="OrthoDB" id="2859658at2759"/>
<evidence type="ECO:0000256" key="6">
    <source>
        <dbReference type="ARBA" id="ARBA00022559"/>
    </source>
</evidence>
<dbReference type="EC" id="1.11.1.11" evidence="5"/>
<dbReference type="eggNOG" id="ENOG502QR1E">
    <property type="taxonomic scope" value="Eukaryota"/>
</dbReference>
<dbReference type="Gene3D" id="1.10.420.10">
    <property type="entry name" value="Peroxidase, domain 2"/>
    <property type="match status" value="1"/>
</dbReference>
<evidence type="ECO:0000256" key="7">
    <source>
        <dbReference type="ARBA" id="ARBA00022617"/>
    </source>
</evidence>
<name>C1MYM9_MICPC</name>
<dbReference type="Gene3D" id="1.10.520.10">
    <property type="match status" value="1"/>
</dbReference>
<dbReference type="AlphaFoldDB" id="C1MYM9"/>
<evidence type="ECO:0000256" key="15">
    <source>
        <dbReference type="ARBA" id="ARBA00049265"/>
    </source>
</evidence>
<dbReference type="InterPro" id="IPR044831">
    <property type="entry name" value="Ccp1-like"/>
</dbReference>
<evidence type="ECO:0000256" key="10">
    <source>
        <dbReference type="ARBA" id="ARBA00023002"/>
    </source>
</evidence>
<keyword evidence="7" id="KW-0349">Heme</keyword>